<accession>A0AAV7VT52</accession>
<evidence type="ECO:0000256" key="1">
    <source>
        <dbReference type="SAM" id="MobiDB-lite"/>
    </source>
</evidence>
<feature type="compositionally biased region" description="Low complexity" evidence="1">
    <location>
        <begin position="57"/>
        <end position="77"/>
    </location>
</feature>
<protein>
    <submittedName>
        <fullName evidence="2">Uncharacterized protein</fullName>
    </submittedName>
</protein>
<evidence type="ECO:0000313" key="2">
    <source>
        <dbReference type="EMBL" id="KAJ1203909.1"/>
    </source>
</evidence>
<dbReference type="Proteomes" id="UP001066276">
    <property type="component" value="Chromosome 2_1"/>
</dbReference>
<sequence length="110" mass="11491">MAHGAPGGRDGVGSPGADAAGGESECGARCPGSLLREARLHFTVKPPAQAPLRQKPAQRPAWRRAAPAATRAPHIPALSQPRAPLLARLSKQVARSPHSVNSACSPWWIL</sequence>
<dbReference type="AlphaFoldDB" id="A0AAV7VT52"/>
<proteinExistence type="predicted"/>
<organism evidence="2 3">
    <name type="scientific">Pleurodeles waltl</name>
    <name type="common">Iberian ribbed newt</name>
    <dbReference type="NCBI Taxonomy" id="8319"/>
    <lineage>
        <taxon>Eukaryota</taxon>
        <taxon>Metazoa</taxon>
        <taxon>Chordata</taxon>
        <taxon>Craniata</taxon>
        <taxon>Vertebrata</taxon>
        <taxon>Euteleostomi</taxon>
        <taxon>Amphibia</taxon>
        <taxon>Batrachia</taxon>
        <taxon>Caudata</taxon>
        <taxon>Salamandroidea</taxon>
        <taxon>Salamandridae</taxon>
        <taxon>Pleurodelinae</taxon>
        <taxon>Pleurodeles</taxon>
    </lineage>
</organism>
<feature type="region of interest" description="Disordered" evidence="1">
    <location>
        <begin position="1"/>
        <end position="28"/>
    </location>
</feature>
<gene>
    <name evidence="2" type="ORF">NDU88_007690</name>
</gene>
<keyword evidence="3" id="KW-1185">Reference proteome</keyword>
<feature type="region of interest" description="Disordered" evidence="1">
    <location>
        <begin position="46"/>
        <end position="79"/>
    </location>
</feature>
<evidence type="ECO:0000313" key="3">
    <source>
        <dbReference type="Proteomes" id="UP001066276"/>
    </source>
</evidence>
<reference evidence="2" key="1">
    <citation type="journal article" date="2022" name="bioRxiv">
        <title>Sequencing and chromosome-scale assembly of the giantPleurodeles waltlgenome.</title>
        <authorList>
            <person name="Brown T."/>
            <person name="Elewa A."/>
            <person name="Iarovenko S."/>
            <person name="Subramanian E."/>
            <person name="Araus A.J."/>
            <person name="Petzold A."/>
            <person name="Susuki M."/>
            <person name="Suzuki K.-i.T."/>
            <person name="Hayashi T."/>
            <person name="Toyoda A."/>
            <person name="Oliveira C."/>
            <person name="Osipova E."/>
            <person name="Leigh N.D."/>
            <person name="Simon A."/>
            <person name="Yun M.H."/>
        </authorList>
    </citation>
    <scope>NUCLEOTIDE SEQUENCE</scope>
    <source>
        <strain evidence="2">20211129_DDA</strain>
        <tissue evidence="2">Liver</tissue>
    </source>
</reference>
<name>A0AAV7VT52_PLEWA</name>
<comment type="caution">
    <text evidence="2">The sequence shown here is derived from an EMBL/GenBank/DDBJ whole genome shotgun (WGS) entry which is preliminary data.</text>
</comment>
<dbReference type="EMBL" id="JANPWB010000003">
    <property type="protein sequence ID" value="KAJ1203909.1"/>
    <property type="molecule type" value="Genomic_DNA"/>
</dbReference>
<feature type="compositionally biased region" description="Gly residues" evidence="1">
    <location>
        <begin position="1"/>
        <end position="14"/>
    </location>
</feature>